<dbReference type="EMBL" id="JBHUDO010000002">
    <property type="protein sequence ID" value="MFD1645574.1"/>
    <property type="molecule type" value="Genomic_DNA"/>
</dbReference>
<gene>
    <name evidence="3" type="ORF">ACFSBL_07755</name>
</gene>
<sequence>MSGKVIDRAVVFAQNPRWGKISLVLAIISTALGLLFPSKSYSQYAFLLIGVAFLAVYFTVPRYFSGIKITCLQTSPKNSVENQHQNIFKIRRGFGKIDIYVDIPNWASKFEIKMKSDSSIEVTPFENKPGSVRVDGNLLKSDQDIDGFPMTLKLTGDPDDLAEGRYGLKFVDNRAGRQIQRIVLDSSSDPPQDMDEEELNEEEIDAWV</sequence>
<organism evidence="3 4">
    <name type="scientific">Haloarchaeobius litoreus</name>
    <dbReference type="NCBI Taxonomy" id="755306"/>
    <lineage>
        <taxon>Archaea</taxon>
        <taxon>Methanobacteriati</taxon>
        <taxon>Methanobacteriota</taxon>
        <taxon>Stenosarchaea group</taxon>
        <taxon>Halobacteria</taxon>
        <taxon>Halobacteriales</taxon>
        <taxon>Halorubellaceae</taxon>
        <taxon>Haloarchaeobius</taxon>
    </lineage>
</organism>
<protein>
    <submittedName>
        <fullName evidence="3">Uncharacterized protein</fullName>
    </submittedName>
</protein>
<feature type="transmembrane region" description="Helical" evidence="2">
    <location>
        <begin position="44"/>
        <end position="60"/>
    </location>
</feature>
<keyword evidence="4" id="KW-1185">Reference proteome</keyword>
<keyword evidence="2" id="KW-1133">Transmembrane helix</keyword>
<dbReference type="RefSeq" id="WP_256398910.1">
    <property type="nucleotide sequence ID" value="NZ_JANHJR010000001.1"/>
</dbReference>
<feature type="compositionally biased region" description="Acidic residues" evidence="1">
    <location>
        <begin position="192"/>
        <end position="208"/>
    </location>
</feature>
<feature type="transmembrane region" description="Helical" evidence="2">
    <location>
        <begin position="21"/>
        <end position="38"/>
    </location>
</feature>
<evidence type="ECO:0000313" key="4">
    <source>
        <dbReference type="Proteomes" id="UP001597034"/>
    </source>
</evidence>
<dbReference type="AlphaFoldDB" id="A0ABD6DGZ9"/>
<evidence type="ECO:0000256" key="2">
    <source>
        <dbReference type="SAM" id="Phobius"/>
    </source>
</evidence>
<keyword evidence="2" id="KW-0472">Membrane</keyword>
<name>A0ABD6DGZ9_9EURY</name>
<evidence type="ECO:0000313" key="3">
    <source>
        <dbReference type="EMBL" id="MFD1645574.1"/>
    </source>
</evidence>
<dbReference type="Proteomes" id="UP001597034">
    <property type="component" value="Unassembled WGS sequence"/>
</dbReference>
<keyword evidence="2" id="KW-0812">Transmembrane</keyword>
<proteinExistence type="predicted"/>
<accession>A0ABD6DGZ9</accession>
<feature type="region of interest" description="Disordered" evidence="1">
    <location>
        <begin position="184"/>
        <end position="208"/>
    </location>
</feature>
<evidence type="ECO:0000256" key="1">
    <source>
        <dbReference type="SAM" id="MobiDB-lite"/>
    </source>
</evidence>
<reference evidence="3 4" key="1">
    <citation type="journal article" date="2019" name="Int. J. Syst. Evol. Microbiol.">
        <title>The Global Catalogue of Microorganisms (GCM) 10K type strain sequencing project: providing services to taxonomists for standard genome sequencing and annotation.</title>
        <authorList>
            <consortium name="The Broad Institute Genomics Platform"/>
            <consortium name="The Broad Institute Genome Sequencing Center for Infectious Disease"/>
            <person name="Wu L."/>
            <person name="Ma J."/>
        </authorList>
    </citation>
    <scope>NUCLEOTIDE SEQUENCE [LARGE SCALE GENOMIC DNA]</scope>
    <source>
        <strain evidence="3 4">CGMCC 1.10390</strain>
    </source>
</reference>
<comment type="caution">
    <text evidence="3">The sequence shown here is derived from an EMBL/GenBank/DDBJ whole genome shotgun (WGS) entry which is preliminary data.</text>
</comment>